<dbReference type="Proteomes" id="UP000308600">
    <property type="component" value="Unassembled WGS sequence"/>
</dbReference>
<evidence type="ECO:0000313" key="1">
    <source>
        <dbReference type="EMBL" id="TFK69502.1"/>
    </source>
</evidence>
<evidence type="ECO:0000313" key="2">
    <source>
        <dbReference type="Proteomes" id="UP000308600"/>
    </source>
</evidence>
<keyword evidence="2" id="KW-1185">Reference proteome</keyword>
<accession>A0ACD3AWZ2</accession>
<protein>
    <submittedName>
        <fullName evidence="1">Uncharacterized protein</fullName>
    </submittedName>
</protein>
<dbReference type="EMBL" id="ML208330">
    <property type="protein sequence ID" value="TFK69502.1"/>
    <property type="molecule type" value="Genomic_DNA"/>
</dbReference>
<reference evidence="1 2" key="1">
    <citation type="journal article" date="2019" name="Nat. Ecol. Evol.">
        <title>Megaphylogeny resolves global patterns of mushroom evolution.</title>
        <authorList>
            <person name="Varga T."/>
            <person name="Krizsan K."/>
            <person name="Foldi C."/>
            <person name="Dima B."/>
            <person name="Sanchez-Garcia M."/>
            <person name="Sanchez-Ramirez S."/>
            <person name="Szollosi G.J."/>
            <person name="Szarkandi J.G."/>
            <person name="Papp V."/>
            <person name="Albert L."/>
            <person name="Andreopoulos W."/>
            <person name="Angelini C."/>
            <person name="Antonin V."/>
            <person name="Barry K.W."/>
            <person name="Bougher N.L."/>
            <person name="Buchanan P."/>
            <person name="Buyck B."/>
            <person name="Bense V."/>
            <person name="Catcheside P."/>
            <person name="Chovatia M."/>
            <person name="Cooper J."/>
            <person name="Damon W."/>
            <person name="Desjardin D."/>
            <person name="Finy P."/>
            <person name="Geml J."/>
            <person name="Haridas S."/>
            <person name="Hughes K."/>
            <person name="Justo A."/>
            <person name="Karasinski D."/>
            <person name="Kautmanova I."/>
            <person name="Kiss B."/>
            <person name="Kocsube S."/>
            <person name="Kotiranta H."/>
            <person name="LaButti K.M."/>
            <person name="Lechner B.E."/>
            <person name="Liimatainen K."/>
            <person name="Lipzen A."/>
            <person name="Lukacs Z."/>
            <person name="Mihaltcheva S."/>
            <person name="Morgado L.N."/>
            <person name="Niskanen T."/>
            <person name="Noordeloos M.E."/>
            <person name="Ohm R.A."/>
            <person name="Ortiz-Santana B."/>
            <person name="Ovrebo C."/>
            <person name="Racz N."/>
            <person name="Riley R."/>
            <person name="Savchenko A."/>
            <person name="Shiryaev A."/>
            <person name="Soop K."/>
            <person name="Spirin V."/>
            <person name="Szebenyi C."/>
            <person name="Tomsovsky M."/>
            <person name="Tulloss R.E."/>
            <person name="Uehling J."/>
            <person name="Grigoriev I.V."/>
            <person name="Vagvolgyi C."/>
            <person name="Papp T."/>
            <person name="Martin F.M."/>
            <person name="Miettinen O."/>
            <person name="Hibbett D.S."/>
            <person name="Nagy L.G."/>
        </authorList>
    </citation>
    <scope>NUCLEOTIDE SEQUENCE [LARGE SCALE GENOMIC DNA]</scope>
    <source>
        <strain evidence="1 2">NL-1719</strain>
    </source>
</reference>
<sequence>MSEPEDTQPVFPPEIEEIIFSLCLHNELEDSKNVVLVAKRVYEWMKPQLYKVAIVHYDKTYYGRPKITSELLKIHGHLIRHILHWITTSDSEACFQQPATCLSLCSNVVDIALWDAETIYDEVLIDRLLALRLTHLSFDVTRFHLGLTKCSITKRVAFIFITHLDLQGMAVGVQVGVMKGYFPSLTHMALNEERKLPAQAILDCWGNQLEVLIWYINTSSGHSTDSLPKDLRVVVIDQSCEYVHDWHEATKGGPSSVWRRAEGEVKRRRADGI</sequence>
<organism evidence="1 2">
    <name type="scientific">Pluteus cervinus</name>
    <dbReference type="NCBI Taxonomy" id="181527"/>
    <lineage>
        <taxon>Eukaryota</taxon>
        <taxon>Fungi</taxon>
        <taxon>Dikarya</taxon>
        <taxon>Basidiomycota</taxon>
        <taxon>Agaricomycotina</taxon>
        <taxon>Agaricomycetes</taxon>
        <taxon>Agaricomycetidae</taxon>
        <taxon>Agaricales</taxon>
        <taxon>Pluteineae</taxon>
        <taxon>Pluteaceae</taxon>
        <taxon>Pluteus</taxon>
    </lineage>
</organism>
<name>A0ACD3AWZ2_9AGAR</name>
<proteinExistence type="predicted"/>
<gene>
    <name evidence="1" type="ORF">BDN72DRAFT_959571</name>
</gene>